<evidence type="ECO:0000313" key="3">
    <source>
        <dbReference type="Proteomes" id="UP000184073"/>
    </source>
</evidence>
<accession>A0A1L9PPK8</accession>
<keyword evidence="1" id="KW-0732">Signal</keyword>
<dbReference type="AlphaFoldDB" id="A0A1L9PPK8"/>
<dbReference type="EMBL" id="KV878130">
    <property type="protein sequence ID" value="OJJ03441.1"/>
    <property type="molecule type" value="Genomic_DNA"/>
</dbReference>
<dbReference type="OrthoDB" id="4479118at2759"/>
<proteinExistence type="predicted"/>
<sequence>MLSIKSTLLTLALSTAALAGVKCDGDGLQAYNDQLQQCIDELHSRGQELCTVPGGQLNMGFVHIGTAMITGMHNGDNTEQDQSSWCSHIADAAQDVLDECGKDKDTAAGSKEAYGNGNILVNLIYRAEDGPDT</sequence>
<dbReference type="Proteomes" id="UP000184073">
    <property type="component" value="Unassembled WGS sequence"/>
</dbReference>
<name>A0A1L9PPK8_ASPVE</name>
<evidence type="ECO:0008006" key="4">
    <source>
        <dbReference type="Google" id="ProtNLM"/>
    </source>
</evidence>
<organism evidence="2 3">
    <name type="scientific">Aspergillus versicolor CBS 583.65</name>
    <dbReference type="NCBI Taxonomy" id="1036611"/>
    <lineage>
        <taxon>Eukaryota</taxon>
        <taxon>Fungi</taxon>
        <taxon>Dikarya</taxon>
        <taxon>Ascomycota</taxon>
        <taxon>Pezizomycotina</taxon>
        <taxon>Eurotiomycetes</taxon>
        <taxon>Eurotiomycetidae</taxon>
        <taxon>Eurotiales</taxon>
        <taxon>Aspergillaceae</taxon>
        <taxon>Aspergillus</taxon>
        <taxon>Aspergillus subgen. Nidulantes</taxon>
    </lineage>
</organism>
<gene>
    <name evidence="2" type="ORF">ASPVEDRAFT_84888</name>
</gene>
<dbReference type="PANTHER" id="PTHR39603:SF1">
    <property type="entry name" value="CYANOVIRIN-N DOMAIN-CONTAINING PROTEIN"/>
    <property type="match status" value="1"/>
</dbReference>
<evidence type="ECO:0000313" key="2">
    <source>
        <dbReference type="EMBL" id="OJJ03441.1"/>
    </source>
</evidence>
<feature type="signal peptide" evidence="1">
    <location>
        <begin position="1"/>
        <end position="23"/>
    </location>
</feature>
<dbReference type="VEuPathDB" id="FungiDB:ASPVEDRAFT_84888"/>
<reference evidence="3" key="1">
    <citation type="journal article" date="2017" name="Genome Biol.">
        <title>Comparative genomics reveals high biological diversity and specific adaptations in the industrially and medically important fungal genus Aspergillus.</title>
        <authorList>
            <person name="de Vries R.P."/>
            <person name="Riley R."/>
            <person name="Wiebenga A."/>
            <person name="Aguilar-Osorio G."/>
            <person name="Amillis S."/>
            <person name="Uchima C.A."/>
            <person name="Anderluh G."/>
            <person name="Asadollahi M."/>
            <person name="Askin M."/>
            <person name="Barry K."/>
            <person name="Battaglia E."/>
            <person name="Bayram O."/>
            <person name="Benocci T."/>
            <person name="Braus-Stromeyer S.A."/>
            <person name="Caldana C."/>
            <person name="Canovas D."/>
            <person name="Cerqueira G.C."/>
            <person name="Chen F."/>
            <person name="Chen W."/>
            <person name="Choi C."/>
            <person name="Clum A."/>
            <person name="Dos Santos R.A."/>
            <person name="Damasio A.R."/>
            <person name="Diallinas G."/>
            <person name="Emri T."/>
            <person name="Fekete E."/>
            <person name="Flipphi M."/>
            <person name="Freyberg S."/>
            <person name="Gallo A."/>
            <person name="Gournas C."/>
            <person name="Habgood R."/>
            <person name="Hainaut M."/>
            <person name="Harispe M.L."/>
            <person name="Henrissat B."/>
            <person name="Hilden K.S."/>
            <person name="Hope R."/>
            <person name="Hossain A."/>
            <person name="Karabika E."/>
            <person name="Karaffa L."/>
            <person name="Karanyi Z."/>
            <person name="Krasevec N."/>
            <person name="Kuo A."/>
            <person name="Kusch H."/>
            <person name="LaButti K."/>
            <person name="Lagendijk E.L."/>
            <person name="Lapidus A."/>
            <person name="Levasseur A."/>
            <person name="Lindquist E."/>
            <person name="Lipzen A."/>
            <person name="Logrieco A.F."/>
            <person name="MacCabe A."/>
            <person name="Maekelae M.R."/>
            <person name="Malavazi I."/>
            <person name="Melin P."/>
            <person name="Meyer V."/>
            <person name="Mielnichuk N."/>
            <person name="Miskei M."/>
            <person name="Molnar A.P."/>
            <person name="Mule G."/>
            <person name="Ngan C.Y."/>
            <person name="Orejas M."/>
            <person name="Orosz E."/>
            <person name="Ouedraogo J.P."/>
            <person name="Overkamp K.M."/>
            <person name="Park H.-S."/>
            <person name="Perrone G."/>
            <person name="Piumi F."/>
            <person name="Punt P.J."/>
            <person name="Ram A.F."/>
            <person name="Ramon A."/>
            <person name="Rauscher S."/>
            <person name="Record E."/>
            <person name="Riano-Pachon D.M."/>
            <person name="Robert V."/>
            <person name="Roehrig J."/>
            <person name="Ruller R."/>
            <person name="Salamov A."/>
            <person name="Salih N.S."/>
            <person name="Samson R.A."/>
            <person name="Sandor E."/>
            <person name="Sanguinetti M."/>
            <person name="Schuetze T."/>
            <person name="Sepcic K."/>
            <person name="Shelest E."/>
            <person name="Sherlock G."/>
            <person name="Sophianopoulou V."/>
            <person name="Squina F.M."/>
            <person name="Sun H."/>
            <person name="Susca A."/>
            <person name="Todd R.B."/>
            <person name="Tsang A."/>
            <person name="Unkles S.E."/>
            <person name="van de Wiele N."/>
            <person name="van Rossen-Uffink D."/>
            <person name="Oliveira J.V."/>
            <person name="Vesth T.C."/>
            <person name="Visser J."/>
            <person name="Yu J.-H."/>
            <person name="Zhou M."/>
            <person name="Andersen M.R."/>
            <person name="Archer D.B."/>
            <person name="Baker S.E."/>
            <person name="Benoit I."/>
            <person name="Brakhage A.A."/>
            <person name="Braus G.H."/>
            <person name="Fischer R."/>
            <person name="Frisvad J.C."/>
            <person name="Goldman G.H."/>
            <person name="Houbraken J."/>
            <person name="Oakley B."/>
            <person name="Pocsi I."/>
            <person name="Scazzocchio C."/>
            <person name="Seiboth B."/>
            <person name="vanKuyk P.A."/>
            <person name="Wortman J."/>
            <person name="Dyer P.S."/>
            <person name="Grigoriev I.V."/>
        </authorList>
    </citation>
    <scope>NUCLEOTIDE SEQUENCE [LARGE SCALE GENOMIC DNA]</scope>
    <source>
        <strain evidence="3">CBS 583.65</strain>
    </source>
</reference>
<evidence type="ECO:0000256" key="1">
    <source>
        <dbReference type="SAM" id="SignalP"/>
    </source>
</evidence>
<dbReference type="RefSeq" id="XP_040669203.1">
    <property type="nucleotide sequence ID" value="XM_040817619.1"/>
</dbReference>
<dbReference type="PANTHER" id="PTHR39603">
    <property type="entry name" value="CYANOVIRIN-N DOMAIN-CONTAINING PROTEIN"/>
    <property type="match status" value="1"/>
</dbReference>
<dbReference type="GeneID" id="63733130"/>
<keyword evidence="3" id="KW-1185">Reference proteome</keyword>
<feature type="chain" id="PRO_5013109563" description="Ecp2 effector protein domain-containing protein" evidence="1">
    <location>
        <begin position="24"/>
        <end position="133"/>
    </location>
</feature>
<protein>
    <recommendedName>
        <fullName evidence="4">Ecp2 effector protein domain-containing protein</fullName>
    </recommendedName>
</protein>